<dbReference type="PROSITE" id="PS00028">
    <property type="entry name" value="ZINC_FINGER_C2H2_1"/>
    <property type="match status" value="8"/>
</dbReference>
<dbReference type="PANTHER" id="PTHR23234:SF10">
    <property type="entry name" value="RIKEN CDNA 6720489N17 GENE-RELATED"/>
    <property type="match status" value="1"/>
</dbReference>
<evidence type="ECO:0000256" key="3">
    <source>
        <dbReference type="ARBA" id="ARBA00022499"/>
    </source>
</evidence>
<gene>
    <name evidence="15" type="primary">LOC101346929</name>
</gene>
<evidence type="ECO:0000256" key="2">
    <source>
        <dbReference type="ARBA" id="ARBA00006991"/>
    </source>
</evidence>
<dbReference type="CDD" id="cd07765">
    <property type="entry name" value="KRAB_A-box"/>
    <property type="match status" value="1"/>
</dbReference>
<keyword evidence="6 10" id="KW-0863">Zinc-finger</keyword>
<feature type="domain" description="C2H2-type" evidence="12">
    <location>
        <begin position="289"/>
        <end position="316"/>
    </location>
</feature>
<evidence type="ECO:0000256" key="9">
    <source>
        <dbReference type="ARBA" id="ARBA00023242"/>
    </source>
</evidence>
<keyword evidence="9" id="KW-0539">Nucleus</keyword>
<feature type="domain" description="C2H2-type" evidence="12">
    <location>
        <begin position="345"/>
        <end position="372"/>
    </location>
</feature>
<evidence type="ECO:0000256" key="11">
    <source>
        <dbReference type="SAM" id="MobiDB-lite"/>
    </source>
</evidence>
<dbReference type="SUPFAM" id="SSF109640">
    <property type="entry name" value="KRAB domain (Kruppel-associated box)"/>
    <property type="match status" value="1"/>
</dbReference>
<dbReference type="InterPro" id="IPR036236">
    <property type="entry name" value="Znf_C2H2_sf"/>
</dbReference>
<keyword evidence="5" id="KW-0677">Repeat</keyword>
<dbReference type="SUPFAM" id="SSF57667">
    <property type="entry name" value="beta-beta-alpha zinc fingers"/>
    <property type="match status" value="5"/>
</dbReference>
<comment type="similarity">
    <text evidence="2">Belongs to the krueppel C2H2-type zinc-finger protein family.</text>
</comment>
<dbReference type="AlphaFoldDB" id="A0A2Y9RA44"/>
<comment type="subcellular location">
    <subcellularLocation>
        <location evidence="1">Nucleus</location>
    </subcellularLocation>
</comment>
<feature type="domain" description="C2H2-type" evidence="12">
    <location>
        <begin position="261"/>
        <end position="288"/>
    </location>
</feature>
<evidence type="ECO:0000256" key="4">
    <source>
        <dbReference type="ARBA" id="ARBA00022723"/>
    </source>
</evidence>
<dbReference type="SMART" id="SM00355">
    <property type="entry name" value="ZnF_C2H2"/>
    <property type="match status" value="8"/>
</dbReference>
<dbReference type="Gene3D" id="6.10.140.140">
    <property type="match status" value="1"/>
</dbReference>
<dbReference type="Pfam" id="PF00096">
    <property type="entry name" value="zf-C2H2"/>
    <property type="match status" value="8"/>
</dbReference>
<evidence type="ECO:0000256" key="10">
    <source>
        <dbReference type="PROSITE-ProRule" id="PRU00042"/>
    </source>
</evidence>
<keyword evidence="3" id="KW-1017">Isopeptide bond</keyword>
<evidence type="ECO:0000256" key="7">
    <source>
        <dbReference type="ARBA" id="ARBA00022833"/>
    </source>
</evidence>
<feature type="domain" description="C2H2-type" evidence="12">
    <location>
        <begin position="401"/>
        <end position="428"/>
    </location>
</feature>
<evidence type="ECO:0000256" key="5">
    <source>
        <dbReference type="ARBA" id="ARBA00022737"/>
    </source>
</evidence>
<evidence type="ECO:0000313" key="15">
    <source>
        <dbReference type="RefSeq" id="XP_023592230.1"/>
    </source>
</evidence>
<proteinExistence type="inferred from homology"/>
<dbReference type="GO" id="GO:0005634">
    <property type="term" value="C:nucleus"/>
    <property type="evidence" value="ECO:0007669"/>
    <property type="project" value="UniProtKB-SubCell"/>
</dbReference>
<evidence type="ECO:0000256" key="8">
    <source>
        <dbReference type="ARBA" id="ARBA00022843"/>
    </source>
</evidence>
<dbReference type="GO" id="GO:0008270">
    <property type="term" value="F:zinc ion binding"/>
    <property type="evidence" value="ECO:0007669"/>
    <property type="project" value="UniProtKB-KW"/>
</dbReference>
<sequence length="453" mass="52500">MTKAQGTLSFEDVAVGFTWEEWQLLDLSQKDLYKDVMLENYNNLVSVGYQGTKPDSVFKLEQGETPWIVEGGIHSGTSPEEIWAIDHMQRHPENQNELKSLERCLQNFTLGDNFGLRKNLAFLTQRHNTFDSHCRSLQSHLDFVIQNKRDIGKDSDEFSGYGKSSVHMKHDNTFPGIKYHGCVKPSSAKSQLSGHPKTYTEEQPHKCSECGKVFSKRPLLLYHQRIHTGDKPYVCSECGKAFTWESRLKRHQRSHIGEKLYGCNECGKSFSQKAYLIVHQRLHTGEKPHECSDCRRTFAFKSALTKHQRIHTGERPYECSECEKAYRCKSELIQHQRTHNRERPYECSECKRTFLFEAALTNHQRIHTGERPYECSECEKAFRSKYKLMQHKQTHTRGRPYGCSECGKSFTHMSFLIKHKKTHSKEKVINSLKVGRPSSGSHSTLYKSELIQK</sequence>
<feature type="region of interest" description="Disordered" evidence="11">
    <location>
        <begin position="429"/>
        <end position="453"/>
    </location>
</feature>
<feature type="domain" description="C2H2-type" evidence="12">
    <location>
        <begin position="233"/>
        <end position="260"/>
    </location>
</feature>
<dbReference type="PANTHER" id="PTHR23234">
    <property type="entry name" value="ZNF44 PROTEIN"/>
    <property type="match status" value="1"/>
</dbReference>
<dbReference type="InterPro" id="IPR013087">
    <property type="entry name" value="Znf_C2H2_type"/>
</dbReference>
<dbReference type="Pfam" id="PF01352">
    <property type="entry name" value="KRAB"/>
    <property type="match status" value="1"/>
</dbReference>
<dbReference type="FunFam" id="3.30.160.60:FF:000295">
    <property type="entry name" value="zinc finger protein 19"/>
    <property type="match status" value="1"/>
</dbReference>
<dbReference type="RefSeq" id="XP_023592230.1">
    <property type="nucleotide sequence ID" value="XM_023736462.1"/>
</dbReference>
<dbReference type="PROSITE" id="PS50157">
    <property type="entry name" value="ZINC_FINGER_C2H2_2"/>
    <property type="match status" value="8"/>
</dbReference>
<dbReference type="GeneID" id="101346929"/>
<reference evidence="15" key="1">
    <citation type="submission" date="2025-08" db="UniProtKB">
        <authorList>
            <consortium name="RefSeq"/>
        </authorList>
    </citation>
    <scope>IDENTIFICATION</scope>
</reference>
<dbReference type="PROSITE" id="PS50805">
    <property type="entry name" value="KRAB"/>
    <property type="match status" value="1"/>
</dbReference>
<dbReference type="FunFam" id="3.30.160.60:FF:000128">
    <property type="entry name" value="zinc finger protein 268 isoform X1"/>
    <property type="match status" value="1"/>
</dbReference>
<dbReference type="FunFam" id="3.30.160.60:FF:000358">
    <property type="entry name" value="zinc finger protein 24"/>
    <property type="match status" value="1"/>
</dbReference>
<name>A0A2Y9RA44_TRIMA</name>
<accession>A0A2Y9RA44</accession>
<keyword evidence="4" id="KW-0479">Metal-binding</keyword>
<feature type="domain" description="C2H2-type" evidence="12">
    <location>
        <begin position="205"/>
        <end position="232"/>
    </location>
</feature>
<dbReference type="FunFam" id="3.30.160.60:FF:000135">
    <property type="entry name" value="Zinc finger protein 358"/>
    <property type="match status" value="1"/>
</dbReference>
<dbReference type="Proteomes" id="UP000248480">
    <property type="component" value="Unplaced"/>
</dbReference>
<dbReference type="GO" id="GO:0006355">
    <property type="term" value="P:regulation of DNA-templated transcription"/>
    <property type="evidence" value="ECO:0007669"/>
    <property type="project" value="InterPro"/>
</dbReference>
<protein>
    <submittedName>
        <fullName evidence="15">Zinc finger protein 613-like</fullName>
    </submittedName>
</protein>
<dbReference type="InterPro" id="IPR050758">
    <property type="entry name" value="Znf_C2H2-type"/>
</dbReference>
<dbReference type="FunFam" id="3.30.160.60:FF:000710">
    <property type="entry name" value="Zinc finger protein 768"/>
    <property type="match status" value="1"/>
</dbReference>
<evidence type="ECO:0000256" key="6">
    <source>
        <dbReference type="ARBA" id="ARBA00022771"/>
    </source>
</evidence>
<dbReference type="OrthoDB" id="9523568at2759"/>
<evidence type="ECO:0000259" key="13">
    <source>
        <dbReference type="PROSITE" id="PS50805"/>
    </source>
</evidence>
<dbReference type="InParanoid" id="A0A2Y9RA44"/>
<dbReference type="InterPro" id="IPR036051">
    <property type="entry name" value="KRAB_dom_sf"/>
</dbReference>
<keyword evidence="14" id="KW-1185">Reference proteome</keyword>
<dbReference type="KEGG" id="tmu:101346929"/>
<evidence type="ECO:0000259" key="12">
    <source>
        <dbReference type="PROSITE" id="PS50157"/>
    </source>
</evidence>
<feature type="domain" description="KRAB" evidence="13">
    <location>
        <begin position="8"/>
        <end position="79"/>
    </location>
</feature>
<dbReference type="SMART" id="SM00349">
    <property type="entry name" value="KRAB"/>
    <property type="match status" value="1"/>
</dbReference>
<evidence type="ECO:0000313" key="14">
    <source>
        <dbReference type="Proteomes" id="UP000248480"/>
    </source>
</evidence>
<dbReference type="Gene3D" id="3.30.160.60">
    <property type="entry name" value="Classic Zinc Finger"/>
    <property type="match status" value="8"/>
</dbReference>
<feature type="domain" description="C2H2-type" evidence="12">
    <location>
        <begin position="373"/>
        <end position="400"/>
    </location>
</feature>
<feature type="domain" description="C2H2-type" evidence="12">
    <location>
        <begin position="317"/>
        <end position="344"/>
    </location>
</feature>
<dbReference type="FunFam" id="3.30.160.60:FF:002343">
    <property type="entry name" value="Zinc finger protein 33A"/>
    <property type="match status" value="1"/>
</dbReference>
<dbReference type="InterPro" id="IPR001909">
    <property type="entry name" value="KRAB"/>
</dbReference>
<keyword evidence="8" id="KW-0832">Ubl conjugation</keyword>
<dbReference type="FunFam" id="3.30.160.60:FF:000281">
    <property type="entry name" value="Zinc finger protein 558 isoform X1"/>
    <property type="match status" value="1"/>
</dbReference>
<keyword evidence="7" id="KW-0862">Zinc</keyword>
<evidence type="ECO:0000256" key="1">
    <source>
        <dbReference type="ARBA" id="ARBA00004123"/>
    </source>
</evidence>
<organism evidence="14 15">
    <name type="scientific">Trichechus manatus latirostris</name>
    <name type="common">Florida manatee</name>
    <dbReference type="NCBI Taxonomy" id="127582"/>
    <lineage>
        <taxon>Eukaryota</taxon>
        <taxon>Metazoa</taxon>
        <taxon>Chordata</taxon>
        <taxon>Craniata</taxon>
        <taxon>Vertebrata</taxon>
        <taxon>Euteleostomi</taxon>
        <taxon>Mammalia</taxon>
        <taxon>Eutheria</taxon>
        <taxon>Afrotheria</taxon>
        <taxon>Sirenia</taxon>
        <taxon>Trichechidae</taxon>
        <taxon>Trichechus</taxon>
    </lineage>
</organism>
<dbReference type="FunFam" id="3.30.160.60:FF:000394">
    <property type="entry name" value="Zinc finger protein 836"/>
    <property type="match status" value="1"/>
</dbReference>